<accession>A0A6N4WD51</accession>
<keyword evidence="2" id="KW-0808">Transferase</keyword>
<feature type="domain" description="Methyltransferase" evidence="1">
    <location>
        <begin position="83"/>
        <end position="174"/>
    </location>
</feature>
<reference evidence="2 3" key="1">
    <citation type="journal article" date="2019" name="Emerg. Microbes Infect.">
        <title>Comprehensive subspecies identification of 175 nontuberculous mycobacteria species based on 7547 genomic profiles.</title>
        <authorList>
            <person name="Matsumoto Y."/>
            <person name="Kinjo T."/>
            <person name="Motooka D."/>
            <person name="Nabeya D."/>
            <person name="Jung N."/>
            <person name="Uechi K."/>
            <person name="Horii T."/>
            <person name="Iida T."/>
            <person name="Fujita J."/>
            <person name="Nakamura S."/>
        </authorList>
    </citation>
    <scope>NUCLEOTIDE SEQUENCE [LARGE SCALE GENOMIC DNA]</scope>
    <source>
        <strain evidence="2 3">JCM 30275</strain>
    </source>
</reference>
<dbReference type="CDD" id="cd02440">
    <property type="entry name" value="AdoMet_MTases"/>
    <property type="match status" value="1"/>
</dbReference>
<keyword evidence="2" id="KW-0489">Methyltransferase</keyword>
<dbReference type="SUPFAM" id="SSF53335">
    <property type="entry name" value="S-adenosyl-L-methionine-dependent methyltransferases"/>
    <property type="match status" value="1"/>
</dbReference>
<dbReference type="GO" id="GO:0008168">
    <property type="term" value="F:methyltransferase activity"/>
    <property type="evidence" value="ECO:0007669"/>
    <property type="project" value="UniProtKB-KW"/>
</dbReference>
<sequence>MMAYVAKPVADIADMPRGGPDASWLDRMLQTDRPEYLDRDDVDDKVKRGVIRALDVMGSLFKEHERNAALVLAEVADVPDPRILELGAGHGALSRIVLDQHPTATVTISDINPESVAAMSASDLGEHPRATVRTLDATAIDAPDDSFDLAVFALSFHHLPPDLAARVFAEGTRVAAELLIIDLPRPPSPLHLVKLATFAPFALCWPFAHDGLISSLRAYSRSALQALGDHAGVDVEVSSGQFDRQTVVVRRRG</sequence>
<dbReference type="Gene3D" id="3.40.50.150">
    <property type="entry name" value="Vaccinia Virus protein VP39"/>
    <property type="match status" value="1"/>
</dbReference>
<protein>
    <submittedName>
        <fullName evidence="2">Methyltransferase type 11</fullName>
    </submittedName>
</protein>
<name>A0A6N4WD51_9MYCO</name>
<evidence type="ECO:0000313" key="3">
    <source>
        <dbReference type="Proteomes" id="UP000467249"/>
    </source>
</evidence>
<dbReference type="KEGG" id="many:MANY_34840"/>
<dbReference type="Pfam" id="PF13649">
    <property type="entry name" value="Methyltransf_25"/>
    <property type="match status" value="1"/>
</dbReference>
<proteinExistence type="predicted"/>
<dbReference type="AlphaFoldDB" id="A0A6N4WD51"/>
<gene>
    <name evidence="2" type="ORF">MANY_34840</name>
</gene>
<dbReference type="GO" id="GO:0032259">
    <property type="term" value="P:methylation"/>
    <property type="evidence" value="ECO:0007669"/>
    <property type="project" value="UniProtKB-KW"/>
</dbReference>
<dbReference type="InterPro" id="IPR029063">
    <property type="entry name" value="SAM-dependent_MTases_sf"/>
</dbReference>
<dbReference type="Proteomes" id="UP000467249">
    <property type="component" value="Chromosome"/>
</dbReference>
<keyword evidence="3" id="KW-1185">Reference proteome</keyword>
<organism evidence="2 3">
    <name type="scientific">Mycolicibacterium anyangense</name>
    <dbReference type="NCBI Taxonomy" id="1431246"/>
    <lineage>
        <taxon>Bacteria</taxon>
        <taxon>Bacillati</taxon>
        <taxon>Actinomycetota</taxon>
        <taxon>Actinomycetes</taxon>
        <taxon>Mycobacteriales</taxon>
        <taxon>Mycobacteriaceae</taxon>
        <taxon>Mycolicibacterium</taxon>
    </lineage>
</organism>
<dbReference type="EMBL" id="AP022620">
    <property type="protein sequence ID" value="BBZ78147.1"/>
    <property type="molecule type" value="Genomic_DNA"/>
</dbReference>
<dbReference type="InterPro" id="IPR041698">
    <property type="entry name" value="Methyltransf_25"/>
</dbReference>
<evidence type="ECO:0000313" key="2">
    <source>
        <dbReference type="EMBL" id="BBZ78147.1"/>
    </source>
</evidence>
<evidence type="ECO:0000259" key="1">
    <source>
        <dbReference type="Pfam" id="PF13649"/>
    </source>
</evidence>